<dbReference type="SMART" id="SM00108">
    <property type="entry name" value="B_lectin"/>
    <property type="match status" value="4"/>
</dbReference>
<keyword evidence="13 19" id="KW-0472">Membrane</keyword>
<feature type="transmembrane region" description="Helical" evidence="19">
    <location>
        <begin position="421"/>
        <end position="442"/>
    </location>
</feature>
<dbReference type="InterPro" id="IPR000719">
    <property type="entry name" value="Prot_kinase_dom"/>
</dbReference>
<feature type="domain" description="Bulb-type lectin" evidence="21">
    <location>
        <begin position="2452"/>
        <end position="2571"/>
    </location>
</feature>
<dbReference type="InterPro" id="IPR000742">
    <property type="entry name" value="EGF"/>
</dbReference>
<keyword evidence="24" id="KW-1185">Reference proteome</keyword>
<gene>
    <name evidence="23" type="ORF">DEO72_LG10g2788</name>
</gene>
<dbReference type="Gene3D" id="2.90.10.10">
    <property type="entry name" value="Bulb-type lectin domain"/>
    <property type="match status" value="4"/>
</dbReference>
<dbReference type="Proteomes" id="UP000501690">
    <property type="component" value="Linkage Group LG10"/>
</dbReference>
<dbReference type="EC" id="2.7.11.1" evidence="2"/>
<dbReference type="Pfam" id="PF00954">
    <property type="entry name" value="S_locus_glycop"/>
    <property type="match status" value="4"/>
</dbReference>
<evidence type="ECO:0000256" key="13">
    <source>
        <dbReference type="ARBA" id="ARBA00023136"/>
    </source>
</evidence>
<dbReference type="SUPFAM" id="SSF51110">
    <property type="entry name" value="alpha-D-mannose-specific plant lectins"/>
    <property type="match status" value="4"/>
</dbReference>
<evidence type="ECO:0000256" key="7">
    <source>
        <dbReference type="ARBA" id="ARBA00022692"/>
    </source>
</evidence>
<feature type="domain" description="Apple" evidence="22">
    <location>
        <begin position="322"/>
        <end position="409"/>
    </location>
</feature>
<dbReference type="Pfam" id="PF08276">
    <property type="entry name" value="PAN_2"/>
    <property type="match status" value="4"/>
</dbReference>
<comment type="catalytic activity">
    <reaction evidence="17">
        <text>L-threonyl-[protein] + ATP = O-phospho-L-threonyl-[protein] + ADP + H(+)</text>
        <dbReference type="Rhea" id="RHEA:46608"/>
        <dbReference type="Rhea" id="RHEA-COMP:11060"/>
        <dbReference type="Rhea" id="RHEA-COMP:11605"/>
        <dbReference type="ChEBI" id="CHEBI:15378"/>
        <dbReference type="ChEBI" id="CHEBI:30013"/>
        <dbReference type="ChEBI" id="CHEBI:30616"/>
        <dbReference type="ChEBI" id="CHEBI:61977"/>
        <dbReference type="ChEBI" id="CHEBI:456216"/>
        <dbReference type="EC" id="2.7.11.1"/>
    </reaction>
</comment>
<dbReference type="SMART" id="SM00220">
    <property type="entry name" value="S_TKc"/>
    <property type="match status" value="4"/>
</dbReference>
<evidence type="ECO:0000256" key="17">
    <source>
        <dbReference type="ARBA" id="ARBA00047899"/>
    </source>
</evidence>
<feature type="domain" description="Bulb-type lectin" evidence="21">
    <location>
        <begin position="11"/>
        <end position="130"/>
    </location>
</feature>
<dbReference type="Pfam" id="PF07714">
    <property type="entry name" value="PK_Tyr_Ser-Thr"/>
    <property type="match status" value="4"/>
</dbReference>
<dbReference type="Gene3D" id="3.30.200.20">
    <property type="entry name" value="Phosphorylase Kinase, domain 1"/>
    <property type="match status" value="4"/>
</dbReference>
<keyword evidence="15 23" id="KW-0675">Receptor</keyword>
<dbReference type="FunFam" id="2.90.10.10:FF:000001">
    <property type="entry name" value="G-type lectin S-receptor-like serine/threonine-protein kinase"/>
    <property type="match status" value="4"/>
</dbReference>
<dbReference type="InterPro" id="IPR011009">
    <property type="entry name" value="Kinase-like_dom_sf"/>
</dbReference>
<dbReference type="PANTHER" id="PTHR27002:SF1105">
    <property type="entry name" value="S-LOCUS LECTIN KINASE FAMILY PROTEIN"/>
    <property type="match status" value="1"/>
</dbReference>
<keyword evidence="12 19" id="KW-1133">Transmembrane helix</keyword>
<evidence type="ECO:0000313" key="23">
    <source>
        <dbReference type="EMBL" id="QCE11555.1"/>
    </source>
</evidence>
<dbReference type="SMART" id="SM00473">
    <property type="entry name" value="PAN_AP"/>
    <property type="match status" value="4"/>
</dbReference>
<evidence type="ECO:0000256" key="5">
    <source>
        <dbReference type="ARBA" id="ARBA00022536"/>
    </source>
</evidence>
<feature type="domain" description="Apple" evidence="22">
    <location>
        <begin position="1149"/>
        <end position="1236"/>
    </location>
</feature>
<evidence type="ECO:0000259" key="22">
    <source>
        <dbReference type="PROSITE" id="PS50948"/>
    </source>
</evidence>
<dbReference type="GO" id="GO:0005886">
    <property type="term" value="C:plasma membrane"/>
    <property type="evidence" value="ECO:0007669"/>
    <property type="project" value="UniProtKB-SubCell"/>
</dbReference>
<evidence type="ECO:0000256" key="16">
    <source>
        <dbReference type="ARBA" id="ARBA00023180"/>
    </source>
</evidence>
<feature type="domain" description="Bulb-type lectin" evidence="21">
    <location>
        <begin position="838"/>
        <end position="957"/>
    </location>
</feature>
<organism evidence="23 24">
    <name type="scientific">Vigna unguiculata</name>
    <name type="common">Cowpea</name>
    <dbReference type="NCBI Taxonomy" id="3917"/>
    <lineage>
        <taxon>Eukaryota</taxon>
        <taxon>Viridiplantae</taxon>
        <taxon>Streptophyta</taxon>
        <taxon>Embryophyta</taxon>
        <taxon>Tracheophyta</taxon>
        <taxon>Spermatophyta</taxon>
        <taxon>Magnoliopsida</taxon>
        <taxon>eudicotyledons</taxon>
        <taxon>Gunneridae</taxon>
        <taxon>Pentapetalae</taxon>
        <taxon>rosids</taxon>
        <taxon>fabids</taxon>
        <taxon>Fabales</taxon>
        <taxon>Fabaceae</taxon>
        <taxon>Papilionoideae</taxon>
        <taxon>50 kb inversion clade</taxon>
        <taxon>NPAAA clade</taxon>
        <taxon>indigoferoid/millettioid clade</taxon>
        <taxon>Phaseoleae</taxon>
        <taxon>Vigna</taxon>
    </lineage>
</organism>
<dbReference type="GO" id="GO:0005524">
    <property type="term" value="F:ATP binding"/>
    <property type="evidence" value="ECO:0007669"/>
    <property type="project" value="UniProtKB-KW"/>
</dbReference>
<sequence length="3261" mass="368104">MFSFSDIVCATDTITSSQFIKDNETITSSGGNYTLGFFTPHNSTKRYVGIWWQPKFTVVWVANRNKPLNDSSGVVTISKDGDLEVLNGQNHVIWSTNVSNVGSNTTSKLLDSGNLVLRENSSGTIIWESFQHPSNALLPNMKISTNKVTGEKVKLTSWRSPSDPSTGSFSISVERLSIPEVFMWNETRPFWRTGQWNKKIFTGMPYMKTYYLEGGHVGDDGEGNVEFHYKGVQEIGFTIYIVNSAGNYEERWWDGERKEWVVTWNSHQFECDVYGVCGPFAVCNSESSPTCSCLKGFEPRNKEEWNRKNWTSGCFRRTPLQCERDSNQNKSADHTEDGFLEMKMVKVPDFADGSSLRLQPDMCRSRCLENCSCIAYSYGADIGCMSWTENLIDITQFSHGGLDLHVRVAYTELEKERNRTIIIIVTGTVGTTLILICAYIMWKRISTGHVEIIKRFLQFNGGGAPQEYINDNAFGDLSQVKLQELLTIRFENPVTATNKFHASNKLGEGGFGPVYKGQLNDGREIAVKRLSRASGQGLEEFMNEVVVISKLQHRNLVRLLGCCIEGEEKMLIYEYMPNNSLDKYIFDPSKDKVLHWRKRFSIIEGVARGMLYLHRDSRLKIIHRDLKASNILLDVELNPKISDFGMARIFGGNEDEANTKRIVGTYGYMSPEYAMQGLFSEKSDVFSFGVLLLEIVSGRRNSSFYDEENYLTLLGFAWIQWTEDNIPSLIDPGIYDPKLHRYFYRCIHIGLLCVQEYAADRPNMATVISMLNSEIADLPPPRKPAFILRENMLNSLSSVRGNDLNSLNSVNMYNLVGFNGSLHLWWISLFTPELCVTSYTISSSQFIKDNETITSTGGNFTLGFFTPQNSTNRYVGIWWQPKFTVIWVANRNQPLNDSSGLVTISEDGNLVVLNGQNQVIWSTNVSNVGSNTTSKLLDSGNLVLQESSSDRTIWESFQHPSDAMLPNMKISTNKVTGEKVKQTSWKSPSDPSTGSFSLSVERLSIPEVFIWNETRPFWRTGPWNSKIFTGLPYMKTYYLEGIHIGDDGEGNVEFLYKEVEEVGFIIYILNSTGNCEERWWNGERKEWVVTWNSHQFECDVYGVCGPFAVCNSESAPTCSCLKGFEPRNKEEWNRKNWTSGCFRRTPLQCERASNQNKSADNTEDGFLEMKMVKVPDFADGSSLRLQPDMCRSRCLENCSCIAYSYDADIGCMSWTENLIDITQFSNGGLDLHVRVAYTELEKERNNKIIIIVSVTVGSTLVLICAYMMWRTISTRHEIIKRLLQFNGGGAPAEYTNDNAFCDLSQVKLQELLTFTIEKLVTATNKFHPSNKLGQGGFGPVYKGQLHDGREIAVKRLSRASGQGLEEFMNEVVVISKLQHRNLVRLLGCCVEGEEKMLIYEYMPNKSLDKYIFDPSKDKVLHWRKRFSIIEGVARGMLYLHRDSRLKIIHRDLKASNILLDVELNPKISDFGMARIFGGNEDEANTKRIVGTYGYMSPEYAMQGLFSEKSDVFSFGVLLLEIVSGRRNSSFYDEENYLTLLGFAWIQWTEDNIPSLIDPGIYDPKLHRYFYSEIADLPPPRKPAFILRENMLNSLSSVRGNDLNSLNSVKGSVSVMRFANHANLFFVLFILCFFVLDVCIAIDSITSSQSIKDPETLRSKDGNFTLGFFTPQNSTNRYVGIWWKSQSTVIWVANRNQPLNDSSGIVTISEYGNLVVLNGQKQVIWSTNVSKTLSNTSSEFSDSGKLVLMETATGNILWDSFHQPSDTLLPGMKLSTNTKTNKKIELTSWKSPSDPSVGSFSSGVVQRPDILEAFIWNETRPYWRSGPWNGGVFTGIPTMSTYLNGFKGGDDGEGNINIYYTVPSELDFVIYMLNSKGQYEQKLWDAEKNEMGVNWTSKVSDCDVYGMCGPFTSCNAQSTPICSCLKGFEPRNKDEWNGKNWSGGCVRRTPLKCERVRDQNTSTDAKEDGFFKLQMVKVPDFSEGSPVETDICRSQCLGNCSCVAYSHDDEIGCMSWTGNLLDIQQFSEGGLDLYLRVAYSELDKGSNKKIIITTAVIVATVIMVTGAYFMWRTSNHPAKFWQLINSVRKVNNDAFIEYNNGGTPEHESHSVIEELSQVKLQELLLFDFKRAAAATDNFHLSNKLGQGGFGPVYKGQLEDGQEIAVKRLSRASGQGLEEFMNEIVVISKLQHRNLVKLFGCCVEGDEKMLIYEYMPNKSLDVFIFDPSKCKLLDWRKRSSIIEGIARGLLYLHRDSRLKIIHRDLKASNILLDEDLNPKISDFGMARIFGGTQDQVNTSRVVGTYGYMSPEYAMEGLFSEKSDVFSFGVLVLEIISGRRSSSFFGNMHALSLLGFAWTQWKEGNALSLVDSELYDPIHHKDILRCIHIALLCVQELSVDRPTMATVISMLSNEFVLPAPSNSAFIQRQKMMNSTSSEETQRFRSINVVSITEIQDIISSSQFIKDNETITSAGGNFTLGFFTPQNSTNRYVGIWWQTKSTVIWVANRNQPLNHSSGAVTISEDGNLVVLNGQNQVIWSTNVSTASSNTSAQLSDSGKLVLTETTRGTLWDSFQQPSNTLMPGMKTLTNAKTGRKVELTAWKSPSNPSVGSFTSSVLRRINILEVFIWNETRPYWRSGPWNGVIFTGIPMSSFLYSFKAGDDDEGNTYFYYTVPSPLEIFIYVMNSRGQYEQLSWNDKKEEMEISWSSHESDCDVYGICGSFSICNAKNSPICSCLKGFEPRNKEEWNRQNWSSGCVRSTPLKCERVNQNVSVKEDGFSQLQMVKVPDFPEGSPVDTECRRQCLENCSCVAYSYDVGIGCMSWTGNLLDIQQFSEGGLELYVRVADSDLEHDKGTHTAIIVGITVTVVSVIIVICAYVMWRTSNHPAKIWHAIRSARNRNIKDFQRLKKGETPEHPSHKGEELSQVKLQELLLFDFERLATATNNFHLSNKLGQGGFGPVYKGKLQDGQEIAVKRLSRASGQGQEEFMNEVVVISKLQHRNLVRLFGCCIEGDEKMLIYEYLPNKSLDVLIFDPSKSKLVGWRKRCSIIEGIARGLLYLHRDSRLRIIHRDLKTSNILLDEDLNPKISDFGMARIFGGTEDHANTNRIVGTYGYMSPEYAMQGLFSEKSDVFSFGVLALEIVTGRRNSSFYDDEHVLSLLGFAWIQWREGNISSIIDPEVYDPSYHIDILRCINIALLCVQELAVDRPTMAAVISMLNSEVAFLPPPSQPAFILRHNLLNSEPCKGSHRFSSTNTASITTIYGR</sequence>
<accession>A0A4D6NH87</accession>
<feature type="domain" description="Apple" evidence="22">
    <location>
        <begin position="2761"/>
        <end position="2842"/>
    </location>
</feature>
<feature type="transmembrane region" description="Helical" evidence="19">
    <location>
        <begin position="1623"/>
        <end position="1641"/>
    </location>
</feature>
<evidence type="ECO:0000256" key="2">
    <source>
        <dbReference type="ARBA" id="ARBA00012513"/>
    </source>
</evidence>
<feature type="domain" description="Bulb-type lectin" evidence="21">
    <location>
        <begin position="1641"/>
        <end position="1760"/>
    </location>
</feature>
<proteinExistence type="predicted"/>
<dbReference type="FunFam" id="3.30.200.20:FF:000195">
    <property type="entry name" value="G-type lectin S-receptor-like serine/threonine-protein kinase"/>
    <property type="match status" value="1"/>
</dbReference>
<dbReference type="SUPFAM" id="SSF56112">
    <property type="entry name" value="Protein kinase-like (PK-like)"/>
    <property type="match status" value="4"/>
</dbReference>
<keyword evidence="8" id="KW-0732">Signal</keyword>
<dbReference type="GO" id="GO:0048544">
    <property type="term" value="P:recognition of pollen"/>
    <property type="evidence" value="ECO:0007669"/>
    <property type="project" value="InterPro"/>
</dbReference>
<dbReference type="CDD" id="cd14066">
    <property type="entry name" value="STKc_IRAK"/>
    <property type="match status" value="3"/>
</dbReference>
<keyword evidence="16" id="KW-0325">Glycoprotein</keyword>
<keyword evidence="6" id="KW-0808">Transferase</keyword>
<protein>
    <recommendedName>
        <fullName evidence="2">non-specific serine/threonine protein kinase</fullName>
        <ecNumber evidence="2">2.7.11.1</ecNumber>
    </recommendedName>
</protein>
<dbReference type="FunFam" id="3.30.200.20:FF:000145">
    <property type="entry name" value="receptor-like serine/threonine-protein kinase SD1-8"/>
    <property type="match status" value="3"/>
</dbReference>
<dbReference type="InterPro" id="IPR036426">
    <property type="entry name" value="Bulb-type_lectin_dom_sf"/>
</dbReference>
<dbReference type="GO" id="GO:0004674">
    <property type="term" value="F:protein serine/threonine kinase activity"/>
    <property type="evidence" value="ECO:0007669"/>
    <property type="project" value="UniProtKB-KW"/>
</dbReference>
<dbReference type="PANTHER" id="PTHR27002">
    <property type="entry name" value="RECEPTOR-LIKE SERINE/THREONINE-PROTEIN KINASE SD1-8"/>
    <property type="match status" value="1"/>
</dbReference>
<feature type="domain" description="Protein kinase" evidence="20">
    <location>
        <begin position="2137"/>
        <end position="2413"/>
    </location>
</feature>
<evidence type="ECO:0000256" key="12">
    <source>
        <dbReference type="ARBA" id="ARBA00022989"/>
    </source>
</evidence>
<dbReference type="Pfam" id="PF01453">
    <property type="entry name" value="B_lectin"/>
    <property type="match status" value="4"/>
</dbReference>
<dbReference type="InterPro" id="IPR001480">
    <property type="entry name" value="Bulb-type_lectin_dom"/>
</dbReference>
<dbReference type="CDD" id="cd00028">
    <property type="entry name" value="B_lectin"/>
    <property type="match status" value="4"/>
</dbReference>
<evidence type="ECO:0000256" key="9">
    <source>
        <dbReference type="ARBA" id="ARBA00022741"/>
    </source>
</evidence>
<dbReference type="InterPro" id="IPR008271">
    <property type="entry name" value="Ser/Thr_kinase_AS"/>
</dbReference>
<feature type="domain" description="Apple" evidence="22">
    <location>
        <begin position="1952"/>
        <end position="2037"/>
    </location>
</feature>
<keyword evidence="9" id="KW-0547">Nucleotide-binding</keyword>
<feature type="domain" description="Protein kinase" evidence="20">
    <location>
        <begin position="1326"/>
        <end position="1584"/>
    </location>
</feature>
<feature type="transmembrane region" description="Helical" evidence="19">
    <location>
        <begin position="2855"/>
        <end position="2877"/>
    </location>
</feature>
<dbReference type="InterPro" id="IPR001245">
    <property type="entry name" value="Ser-Thr/Tyr_kinase_cat_dom"/>
</dbReference>
<comment type="catalytic activity">
    <reaction evidence="18">
        <text>L-seryl-[protein] + ATP = O-phospho-L-seryl-[protein] + ADP + H(+)</text>
        <dbReference type="Rhea" id="RHEA:17989"/>
        <dbReference type="Rhea" id="RHEA-COMP:9863"/>
        <dbReference type="Rhea" id="RHEA-COMP:11604"/>
        <dbReference type="ChEBI" id="CHEBI:15378"/>
        <dbReference type="ChEBI" id="CHEBI:29999"/>
        <dbReference type="ChEBI" id="CHEBI:30616"/>
        <dbReference type="ChEBI" id="CHEBI:83421"/>
        <dbReference type="ChEBI" id="CHEBI:456216"/>
        <dbReference type="EC" id="2.7.11.1"/>
    </reaction>
</comment>
<evidence type="ECO:0000256" key="14">
    <source>
        <dbReference type="ARBA" id="ARBA00023157"/>
    </source>
</evidence>
<feature type="domain" description="Protein kinase" evidence="20">
    <location>
        <begin position="500"/>
        <end position="775"/>
    </location>
</feature>
<keyword evidence="11" id="KW-0067">ATP-binding</keyword>
<evidence type="ECO:0000256" key="10">
    <source>
        <dbReference type="ARBA" id="ARBA00022777"/>
    </source>
</evidence>
<keyword evidence="3" id="KW-1003">Cell membrane</keyword>
<dbReference type="PROSITE" id="PS00108">
    <property type="entry name" value="PROTEIN_KINASE_ST"/>
    <property type="match status" value="4"/>
</dbReference>
<evidence type="ECO:0000259" key="20">
    <source>
        <dbReference type="PROSITE" id="PS50011"/>
    </source>
</evidence>
<keyword evidence="4" id="KW-0723">Serine/threonine-protein kinase</keyword>
<dbReference type="EMBL" id="CP039354">
    <property type="protein sequence ID" value="QCE11555.1"/>
    <property type="molecule type" value="Genomic_DNA"/>
</dbReference>
<name>A0A4D6NH87_VIGUN</name>
<feature type="transmembrane region" description="Helical" evidence="19">
    <location>
        <begin position="1248"/>
        <end position="1269"/>
    </location>
</feature>
<evidence type="ECO:0000256" key="11">
    <source>
        <dbReference type="ARBA" id="ARBA00022840"/>
    </source>
</evidence>
<dbReference type="InterPro" id="IPR000858">
    <property type="entry name" value="S_locus_glycoprot_dom"/>
</dbReference>
<dbReference type="PROSITE" id="PS50927">
    <property type="entry name" value="BULB_LECTIN"/>
    <property type="match status" value="4"/>
</dbReference>
<evidence type="ECO:0000256" key="8">
    <source>
        <dbReference type="ARBA" id="ARBA00022729"/>
    </source>
</evidence>
<dbReference type="CDD" id="cd01098">
    <property type="entry name" value="PAN_AP_plant"/>
    <property type="match status" value="4"/>
</dbReference>
<evidence type="ECO:0000256" key="6">
    <source>
        <dbReference type="ARBA" id="ARBA00022679"/>
    </source>
</evidence>
<keyword evidence="7 19" id="KW-0812">Transmembrane</keyword>
<reference evidence="23 24" key="1">
    <citation type="submission" date="2019-04" db="EMBL/GenBank/DDBJ databases">
        <title>An improved genome assembly and genetic linkage map for asparagus bean, Vigna unguiculata ssp. sesquipedialis.</title>
        <authorList>
            <person name="Xia Q."/>
            <person name="Zhang R."/>
            <person name="Dong Y."/>
        </authorList>
    </citation>
    <scope>NUCLEOTIDE SEQUENCE [LARGE SCALE GENOMIC DNA]</scope>
    <source>
        <tissue evidence="23">Leaf</tissue>
    </source>
</reference>
<evidence type="ECO:0000259" key="21">
    <source>
        <dbReference type="PROSITE" id="PS50927"/>
    </source>
</evidence>
<evidence type="ECO:0000313" key="24">
    <source>
        <dbReference type="Proteomes" id="UP000501690"/>
    </source>
</evidence>
<evidence type="ECO:0000256" key="1">
    <source>
        <dbReference type="ARBA" id="ARBA00004251"/>
    </source>
</evidence>
<dbReference type="Gene3D" id="1.10.510.10">
    <property type="entry name" value="Transferase(Phosphotransferase) domain 1"/>
    <property type="match status" value="4"/>
</dbReference>
<keyword evidence="10 23" id="KW-0418">Kinase</keyword>
<evidence type="ECO:0000256" key="15">
    <source>
        <dbReference type="ARBA" id="ARBA00023170"/>
    </source>
</evidence>
<dbReference type="FunFam" id="1.10.510.10:FF:000060">
    <property type="entry name" value="G-type lectin S-receptor-like serine/threonine-protein kinase"/>
    <property type="match status" value="4"/>
</dbReference>
<evidence type="ECO:0000256" key="19">
    <source>
        <dbReference type="SAM" id="Phobius"/>
    </source>
</evidence>
<dbReference type="PROSITE" id="PS50011">
    <property type="entry name" value="PROTEIN_KINASE_DOM"/>
    <property type="match status" value="4"/>
</dbReference>
<dbReference type="SMART" id="SM00181">
    <property type="entry name" value="EGF"/>
    <property type="match status" value="4"/>
</dbReference>
<keyword evidence="14" id="KW-1015">Disulfide bond</keyword>
<evidence type="ECO:0000256" key="3">
    <source>
        <dbReference type="ARBA" id="ARBA00022475"/>
    </source>
</evidence>
<dbReference type="PROSITE" id="PS50948">
    <property type="entry name" value="PAN"/>
    <property type="match status" value="4"/>
</dbReference>
<dbReference type="InterPro" id="IPR003609">
    <property type="entry name" value="Pan_app"/>
</dbReference>
<evidence type="ECO:0000256" key="18">
    <source>
        <dbReference type="ARBA" id="ARBA00048679"/>
    </source>
</evidence>
<evidence type="ECO:0000256" key="4">
    <source>
        <dbReference type="ARBA" id="ARBA00022527"/>
    </source>
</evidence>
<keyword evidence="5" id="KW-0245">EGF-like domain</keyword>
<comment type="subcellular location">
    <subcellularLocation>
        <location evidence="1">Cell membrane</location>
        <topology evidence="1">Single-pass type I membrane protein</topology>
    </subcellularLocation>
</comment>
<feature type="domain" description="Protein kinase" evidence="20">
    <location>
        <begin position="2943"/>
        <end position="3221"/>
    </location>
</feature>